<dbReference type="InterPro" id="IPR029058">
    <property type="entry name" value="AB_hydrolase_fold"/>
</dbReference>
<organism evidence="3 4">
    <name type="scientific">Aquatica leii</name>
    <dbReference type="NCBI Taxonomy" id="1421715"/>
    <lineage>
        <taxon>Eukaryota</taxon>
        <taxon>Metazoa</taxon>
        <taxon>Ecdysozoa</taxon>
        <taxon>Arthropoda</taxon>
        <taxon>Hexapoda</taxon>
        <taxon>Insecta</taxon>
        <taxon>Pterygota</taxon>
        <taxon>Neoptera</taxon>
        <taxon>Endopterygota</taxon>
        <taxon>Coleoptera</taxon>
        <taxon>Polyphaga</taxon>
        <taxon>Elateriformia</taxon>
        <taxon>Elateroidea</taxon>
        <taxon>Lampyridae</taxon>
        <taxon>Luciolinae</taxon>
        <taxon>Aquatica</taxon>
    </lineage>
</organism>
<dbReference type="InterPro" id="IPR013094">
    <property type="entry name" value="AB_hydrolase_3"/>
</dbReference>
<sequence>MIDTPKPSEETSETNLQLNSESADINIGTLQDLCENNINFFSSDTSENGQRLNNSFKLINEAVNKMRPVLIDLRCVAVKYTFHDVSANGYYSYLAVINNVVLQTIQLNKKVCLRRSNILFRKSAYTKEVEAYASLMQSLFTFGLHLNTFSAWHKNNDLHFIDIPDEILAKVKEINQYPFYGHNLGFQFCESLRPVLRFVCLSMVIFSEAFYSQGSILTKAKNSVTTTAKYLMDPEERAKRMINIFHYTNLDFLKSFWFLAESELMKQVPIMVGQSVAVSKVIQIPPQALTLHVDNNDVEIPIPHSHIGKRPVQVRLISHEVRQGMIGEANSKTKFLSPSRGLMIHCHGGGFCAQSSQSHECYLRQWAKDLQIPILSIDYSLTPQAPYPRAVEEVVYAYSWALQNSHLLGTTAERVVFTGDSAGGNLLLGLIQRCIVLNIPLPAGILAIYSPTWITSYISPSRLLSLMDPLIPLGFAIRIIKAYVLPSKVNGNQINQLANGEYSSDTESFGEISQSDLVELQAHKSPVSDASESITCGSLSSPTVELKDINKQDLNQIDIVSESNQNTGRSTTSVDLLDKYILESDTETDETKVAVLNEQNNTQGHETSTQSRLVSVVTSLRNRIGNWVTSSHTGTNLSLESNQPFDILEQVKYHAPVDPITSPFFASDDILTKFPVVKLLTTNMDPFLDDNILFGKKLKSLGKNVTLDVLESLPHGFLNFSLISKESEAGSKLCVQRINEILDLDSLPPLQVQS</sequence>
<evidence type="ECO:0000259" key="1">
    <source>
        <dbReference type="Pfam" id="PF06350"/>
    </source>
</evidence>
<dbReference type="GO" id="GO:0019433">
    <property type="term" value="P:triglyceride catabolic process"/>
    <property type="evidence" value="ECO:0007669"/>
    <property type="project" value="TreeGrafter"/>
</dbReference>
<dbReference type="InterPro" id="IPR010468">
    <property type="entry name" value="HSL_N"/>
</dbReference>
<evidence type="ECO:0008006" key="5">
    <source>
        <dbReference type="Google" id="ProtNLM"/>
    </source>
</evidence>
<keyword evidence="4" id="KW-1185">Reference proteome</keyword>
<dbReference type="Gene3D" id="3.40.50.1820">
    <property type="entry name" value="alpha/beta hydrolase"/>
    <property type="match status" value="2"/>
</dbReference>
<dbReference type="SUPFAM" id="SSF53474">
    <property type="entry name" value="alpha/beta-Hydrolases"/>
    <property type="match status" value="1"/>
</dbReference>
<dbReference type="GO" id="GO:0008203">
    <property type="term" value="P:cholesterol metabolic process"/>
    <property type="evidence" value="ECO:0007669"/>
    <property type="project" value="InterPro"/>
</dbReference>
<dbReference type="EMBL" id="JARPUR010000001">
    <property type="protein sequence ID" value="KAK4886221.1"/>
    <property type="molecule type" value="Genomic_DNA"/>
</dbReference>
<feature type="domain" description="Alpha/beta hydrolase fold-3" evidence="2">
    <location>
        <begin position="343"/>
        <end position="462"/>
    </location>
</feature>
<dbReference type="PANTHER" id="PTHR23025">
    <property type="entry name" value="TRIACYLGLYCEROL LIPASE"/>
    <property type="match status" value="1"/>
</dbReference>
<evidence type="ECO:0000313" key="4">
    <source>
        <dbReference type="Proteomes" id="UP001353858"/>
    </source>
</evidence>
<accession>A0AAN7PPX6</accession>
<dbReference type="GO" id="GO:0004806">
    <property type="term" value="F:triacylglycerol lipase activity"/>
    <property type="evidence" value="ECO:0007669"/>
    <property type="project" value="TreeGrafter"/>
</dbReference>
<name>A0AAN7PPX6_9COLE</name>
<dbReference type="GO" id="GO:0005829">
    <property type="term" value="C:cytosol"/>
    <property type="evidence" value="ECO:0007669"/>
    <property type="project" value="TreeGrafter"/>
</dbReference>
<dbReference type="Pfam" id="PF06350">
    <property type="entry name" value="HSL_N"/>
    <property type="match status" value="1"/>
</dbReference>
<dbReference type="GO" id="GO:0004771">
    <property type="term" value="F:sterol ester esterase activity"/>
    <property type="evidence" value="ECO:0007669"/>
    <property type="project" value="TreeGrafter"/>
</dbReference>
<dbReference type="PANTHER" id="PTHR23025:SF3">
    <property type="entry name" value="HORMONE-SENSITIVE LIPASE"/>
    <property type="match status" value="1"/>
</dbReference>
<reference evidence="4" key="1">
    <citation type="submission" date="2023-01" db="EMBL/GenBank/DDBJ databases">
        <title>Key to firefly adult light organ development and bioluminescence: homeobox transcription factors regulate luciferase expression and transportation to peroxisome.</title>
        <authorList>
            <person name="Fu X."/>
        </authorList>
    </citation>
    <scope>NUCLEOTIDE SEQUENCE [LARGE SCALE GENOMIC DNA]</scope>
</reference>
<comment type="caution">
    <text evidence="3">The sequence shown here is derived from an EMBL/GenBank/DDBJ whole genome shotgun (WGS) entry which is preliminary data.</text>
</comment>
<dbReference type="AlphaFoldDB" id="A0AAN7PPX6"/>
<evidence type="ECO:0000259" key="2">
    <source>
        <dbReference type="Pfam" id="PF07859"/>
    </source>
</evidence>
<feature type="domain" description="Alpha/beta hydrolase fold-3" evidence="2">
    <location>
        <begin position="657"/>
        <end position="718"/>
    </location>
</feature>
<gene>
    <name evidence="3" type="ORF">RN001_002492</name>
</gene>
<dbReference type="Proteomes" id="UP001353858">
    <property type="component" value="Unassembled WGS sequence"/>
</dbReference>
<proteinExistence type="predicted"/>
<evidence type="ECO:0000313" key="3">
    <source>
        <dbReference type="EMBL" id="KAK4886221.1"/>
    </source>
</evidence>
<dbReference type="Pfam" id="PF07859">
    <property type="entry name" value="Abhydrolase_3"/>
    <property type="match status" value="2"/>
</dbReference>
<feature type="domain" description="Hormone-sensitive lipase N-terminal" evidence="1">
    <location>
        <begin position="27"/>
        <end position="325"/>
    </location>
</feature>
<protein>
    <recommendedName>
        <fullName evidence="5">Hormone-sensitive lipase</fullName>
    </recommendedName>
</protein>